<proteinExistence type="predicted"/>
<evidence type="ECO:0000313" key="2">
    <source>
        <dbReference type="EMBL" id="ANH37893.1"/>
    </source>
</evidence>
<feature type="region of interest" description="Disordered" evidence="1">
    <location>
        <begin position="1"/>
        <end position="64"/>
    </location>
</feature>
<sequence>MDATAPEDDRPTAEAVATRSDLLPEEQQAGSDDPQAQAEAILEDSQERTDDPEGTRAESAQTPD</sequence>
<dbReference type="Proteomes" id="UP000077868">
    <property type="component" value="Chromosome"/>
</dbReference>
<reference evidence="2 3" key="1">
    <citation type="submission" date="2016-03" db="EMBL/GenBank/DDBJ databases">
        <title>Complete genome sequence of a soil Actinobacterium, Nocardioides dokdonensis FR1436.</title>
        <authorList>
            <person name="Kwon S.-K."/>
            <person name="Kim K."/>
            <person name="Kim J.F."/>
        </authorList>
    </citation>
    <scope>NUCLEOTIDE SEQUENCE [LARGE SCALE GENOMIC DNA]</scope>
    <source>
        <strain evidence="2 3">FR1436</strain>
    </source>
</reference>
<dbReference type="AlphaFoldDB" id="A0A1A9GJV5"/>
<name>A0A1A9GJV5_9ACTN</name>
<dbReference type="OrthoDB" id="3692230at2"/>
<dbReference type="RefSeq" id="WP_068107787.1">
    <property type="nucleotide sequence ID" value="NZ_CP015079.1"/>
</dbReference>
<evidence type="ECO:0000313" key="3">
    <source>
        <dbReference type="Proteomes" id="UP000077868"/>
    </source>
</evidence>
<dbReference type="KEGG" id="ndk:I601_1457"/>
<protein>
    <submittedName>
        <fullName evidence="2">Uncharacterized protein</fullName>
    </submittedName>
</protein>
<dbReference type="STRING" id="1300347.I601_1457"/>
<dbReference type="EMBL" id="CP015079">
    <property type="protein sequence ID" value="ANH37893.1"/>
    <property type="molecule type" value="Genomic_DNA"/>
</dbReference>
<accession>A0A1A9GJV5</accession>
<organism evidence="2 3">
    <name type="scientific">Nocardioides dokdonensis FR1436</name>
    <dbReference type="NCBI Taxonomy" id="1300347"/>
    <lineage>
        <taxon>Bacteria</taxon>
        <taxon>Bacillati</taxon>
        <taxon>Actinomycetota</taxon>
        <taxon>Actinomycetes</taxon>
        <taxon>Propionibacteriales</taxon>
        <taxon>Nocardioidaceae</taxon>
        <taxon>Nocardioides</taxon>
    </lineage>
</organism>
<feature type="compositionally biased region" description="Basic and acidic residues" evidence="1">
    <location>
        <begin position="45"/>
        <end position="56"/>
    </location>
</feature>
<dbReference type="PATRIC" id="fig|1300347.3.peg.1457"/>
<keyword evidence="3" id="KW-1185">Reference proteome</keyword>
<gene>
    <name evidence="2" type="ORF">I601_1457</name>
</gene>
<evidence type="ECO:0000256" key="1">
    <source>
        <dbReference type="SAM" id="MobiDB-lite"/>
    </source>
</evidence>